<dbReference type="InterPro" id="IPR016130">
    <property type="entry name" value="Tyr_Pase_AS"/>
</dbReference>
<dbReference type="Pfam" id="PF22784">
    <property type="entry name" value="PTP-SAK"/>
    <property type="match status" value="1"/>
</dbReference>
<evidence type="ECO:0000259" key="3">
    <source>
        <dbReference type="PROSITE" id="PS50056"/>
    </source>
</evidence>
<dbReference type="GO" id="GO:0016791">
    <property type="term" value="F:phosphatase activity"/>
    <property type="evidence" value="ECO:0007669"/>
    <property type="project" value="TreeGrafter"/>
</dbReference>
<dbReference type="PANTHER" id="PTHR31126">
    <property type="entry name" value="TYROSINE-PROTEIN PHOSPHATASE"/>
    <property type="match status" value="1"/>
</dbReference>
<keyword evidence="2" id="KW-0378">Hydrolase</keyword>
<name>A0A0P7KHT0_9RHOB</name>
<dbReference type="RefSeq" id="WP_055190715.1">
    <property type="nucleotide sequence ID" value="NZ_FPBS01000010.1"/>
</dbReference>
<dbReference type="PANTHER" id="PTHR31126:SF72">
    <property type="entry name" value="DUAL SPECIFICITY PROTEIN PHOSPHATASE TPBA"/>
    <property type="match status" value="1"/>
</dbReference>
<comment type="caution">
    <text evidence="4">The sequence shown here is derived from an EMBL/GenBank/DDBJ whole genome shotgun (WGS) entry which is preliminary data.</text>
</comment>
<dbReference type="Gene3D" id="3.90.190.10">
    <property type="entry name" value="Protein tyrosine phosphatase superfamily"/>
    <property type="match status" value="1"/>
</dbReference>
<comment type="similarity">
    <text evidence="1">Belongs to the protein-tyrosine phosphatase family.</text>
</comment>
<evidence type="ECO:0000256" key="2">
    <source>
        <dbReference type="ARBA" id="ARBA00022801"/>
    </source>
</evidence>
<reference evidence="4 5" key="1">
    <citation type="submission" date="2015-09" db="EMBL/GenBank/DDBJ databases">
        <title>Draft genome sequence of Aliiroseovarius crassostreae CV919-312TSm, the causative agent of Roseovarius Oyster Disease (formerly Juvenile Oyster Disease).</title>
        <authorList>
            <person name="Kessner L."/>
            <person name="Spinard E."/>
            <person name="Nelson D."/>
        </authorList>
    </citation>
    <scope>NUCLEOTIDE SEQUENCE [LARGE SCALE GENOMIC DNA]</scope>
    <source>
        <strain evidence="4 5">CV919-312</strain>
    </source>
</reference>
<dbReference type="InterPro" id="IPR000387">
    <property type="entry name" value="Tyr_Pase_dom"/>
</dbReference>
<organism evidence="4 5">
    <name type="scientific">Aliiroseovarius crassostreae</name>
    <dbReference type="NCBI Taxonomy" id="154981"/>
    <lineage>
        <taxon>Bacteria</taxon>
        <taxon>Pseudomonadati</taxon>
        <taxon>Pseudomonadota</taxon>
        <taxon>Alphaproteobacteria</taxon>
        <taxon>Rhodobacterales</taxon>
        <taxon>Paracoccaceae</taxon>
        <taxon>Aliiroseovarius</taxon>
    </lineage>
</organism>
<proteinExistence type="inferred from homology"/>
<dbReference type="EMBL" id="LKBA01000007">
    <property type="protein sequence ID" value="KPN63071.1"/>
    <property type="molecule type" value="Genomic_DNA"/>
</dbReference>
<evidence type="ECO:0000313" key="4">
    <source>
        <dbReference type="EMBL" id="KPN63071.1"/>
    </source>
</evidence>
<evidence type="ECO:0000313" key="5">
    <source>
        <dbReference type="Proteomes" id="UP000050471"/>
    </source>
</evidence>
<dbReference type="Proteomes" id="UP000050471">
    <property type="component" value="Unassembled WGS sequence"/>
</dbReference>
<accession>A0A0P7KHT0</accession>
<keyword evidence="5" id="KW-1185">Reference proteome</keyword>
<evidence type="ECO:0000256" key="1">
    <source>
        <dbReference type="ARBA" id="ARBA00009580"/>
    </source>
</evidence>
<gene>
    <name evidence="4" type="ORF">AKJ29_02705</name>
</gene>
<dbReference type="PROSITE" id="PS00383">
    <property type="entry name" value="TYR_PHOSPHATASE_1"/>
    <property type="match status" value="1"/>
</dbReference>
<dbReference type="PROSITE" id="PS50056">
    <property type="entry name" value="TYR_PHOSPHATASE_2"/>
    <property type="match status" value="1"/>
</dbReference>
<protein>
    <recommendedName>
        <fullName evidence="3">Tyrosine specific protein phosphatases domain-containing protein</fullName>
    </recommendedName>
</protein>
<dbReference type="AlphaFoldDB" id="A0A0P7KHT0"/>
<dbReference type="SUPFAM" id="SSF52799">
    <property type="entry name" value="(Phosphotyrosine protein) phosphatases II"/>
    <property type="match status" value="1"/>
</dbReference>
<dbReference type="InterPro" id="IPR029021">
    <property type="entry name" value="Prot-tyrosine_phosphatase-like"/>
</dbReference>
<dbReference type="STRING" id="154981.AKJ29_02705"/>
<sequence length="231" mass="26806">MLSSLYAKIRSRDRAWKRSIGPDISTPALRRNGRLYCAVIDHSYIRRFIPNRYKLSDEAWRSNQPDPVHFPRLAEIGIKSVINLRGARPYPYYSFEKEACADYGMALYDLQLNAKRLLSREIYLELFDLMDKVEKPMLIHCKSGADRTGLAAAFYLIDYMGAPVEEAARQLSIKYAHQSWTKAGILDHMIAAYAAHIKTQPMPIRDWIRDHYDPETLTASFQANRKMYPNR</sequence>
<feature type="domain" description="Tyrosine specific protein phosphatases" evidence="3">
    <location>
        <begin position="121"/>
        <end position="171"/>
    </location>
</feature>
<dbReference type="InterPro" id="IPR057023">
    <property type="entry name" value="PTP-SAK"/>
</dbReference>
<dbReference type="OrthoDB" id="9814896at2"/>